<evidence type="ECO:0000256" key="1">
    <source>
        <dbReference type="SAM" id="MobiDB-lite"/>
    </source>
</evidence>
<organism evidence="3 4">
    <name type="scientific">Dovyalis caffra</name>
    <dbReference type="NCBI Taxonomy" id="77055"/>
    <lineage>
        <taxon>Eukaryota</taxon>
        <taxon>Viridiplantae</taxon>
        <taxon>Streptophyta</taxon>
        <taxon>Embryophyta</taxon>
        <taxon>Tracheophyta</taxon>
        <taxon>Spermatophyta</taxon>
        <taxon>Magnoliopsida</taxon>
        <taxon>eudicotyledons</taxon>
        <taxon>Gunneridae</taxon>
        <taxon>Pentapetalae</taxon>
        <taxon>rosids</taxon>
        <taxon>fabids</taxon>
        <taxon>Malpighiales</taxon>
        <taxon>Salicaceae</taxon>
        <taxon>Flacourtieae</taxon>
        <taxon>Dovyalis</taxon>
    </lineage>
</organism>
<comment type="caution">
    <text evidence="3">The sequence shown here is derived from an EMBL/GenBank/DDBJ whole genome shotgun (WGS) entry which is preliminary data.</text>
</comment>
<name>A0AAV1RLA9_9ROSI</name>
<accession>A0AAV1RLA9</accession>
<dbReference type="AlphaFoldDB" id="A0AAV1RLA9"/>
<reference evidence="3 4" key="1">
    <citation type="submission" date="2024-01" db="EMBL/GenBank/DDBJ databases">
        <authorList>
            <person name="Waweru B."/>
        </authorList>
    </citation>
    <scope>NUCLEOTIDE SEQUENCE [LARGE SCALE GENOMIC DNA]</scope>
</reference>
<dbReference type="InterPro" id="IPR032698">
    <property type="entry name" value="SirB1_N"/>
</dbReference>
<gene>
    <name evidence="3" type="ORF">DCAF_LOCUS11527</name>
</gene>
<evidence type="ECO:0000313" key="3">
    <source>
        <dbReference type="EMBL" id="CAK7336518.1"/>
    </source>
</evidence>
<sequence length="738" mass="83304">MASLTATGSSSYPWIHSSPSALKYSKYQSCHPPPCRVVCHGGRSGPPPSVTADFKFALHDALDSSGIDTTRAREARQNFMKQIEGLSTIEREVSISINRQVDLAKTAIYISAEDFALMSESSLPLPVDPFMEKLFDLTMEFCRNNKALRLPPEAFLDSLHKFLYVKKTVDLCDMVVSNQGFLRNNVRSRLDPHPLYLHSVLTYQSGSPYMLALIYSEILKSLRFWSLLDFDCEIFFPHDRYSLPRGYHKQKSMESDHPHILTVQTLLEQDSSLQKRASKKLSILEDDAVEKLMMRLSLISMEEGNIVTHPMAPMAAIISTTPPPSIPSSSSSSSIFTKYQSCPSPPPPPRVVCRGGSQPPPSATTDFKFALHDALDSSGINTSHAREARQNFMSQIKRLSSIEREISISINRRVDLGKTALYIAAEDDSLISHSSVALPVDAFIERLDDLSMGFCTNNSSAFKSSPEKLLGSLEKFLYVKKGFRRSIMKSQLEPRALYLHSVLTHRSGSAVMLALIYSEILKMLRLWSLLDFDCEIFFPHDNHGLPRGYHKQKSKESDHPHIMTSLTLLEEILRNLKEAFWPFQHDQTKSLFLRAANAANCIDISKTFEESGAQLASAKAAQHRLDRGIWTSVHFGDMRRALSACERLILLESDPKELRDYSVLLYHCGLYEQSLQYLKLYREKMGPSIQKQASDKLSSLEEGAVEKLMIRLNLISMEEGWSKPSYVRNFLGNNSEPW</sequence>
<dbReference type="Proteomes" id="UP001314170">
    <property type="component" value="Unassembled WGS sequence"/>
</dbReference>
<keyword evidence="4" id="KW-1185">Reference proteome</keyword>
<dbReference type="Pfam" id="PF13369">
    <property type="entry name" value="Transglut_core2"/>
    <property type="match status" value="1"/>
</dbReference>
<protein>
    <recommendedName>
        <fullName evidence="2">Protein SirB1 N-terminal domain-containing protein</fullName>
    </recommendedName>
</protein>
<evidence type="ECO:0000313" key="4">
    <source>
        <dbReference type="Proteomes" id="UP001314170"/>
    </source>
</evidence>
<evidence type="ECO:0000259" key="2">
    <source>
        <dbReference type="Pfam" id="PF13369"/>
    </source>
</evidence>
<dbReference type="PANTHER" id="PTHR31350">
    <property type="entry name" value="SI:DKEY-261L7.2"/>
    <property type="match status" value="1"/>
</dbReference>
<dbReference type="EMBL" id="CAWUPB010000994">
    <property type="protein sequence ID" value="CAK7336518.1"/>
    <property type="molecule type" value="Genomic_DNA"/>
</dbReference>
<proteinExistence type="predicted"/>
<feature type="domain" description="Protein SirB1 N-terminal" evidence="2">
    <location>
        <begin position="444"/>
        <end position="525"/>
    </location>
</feature>
<dbReference type="PANTHER" id="PTHR31350:SF29">
    <property type="entry name" value="PROTEIN SIRB1 N-TERMINAL DOMAIN-CONTAINING PROTEIN"/>
    <property type="match status" value="1"/>
</dbReference>
<feature type="region of interest" description="Disordered" evidence="1">
    <location>
        <begin position="322"/>
        <end position="348"/>
    </location>
</feature>